<proteinExistence type="predicted"/>
<dbReference type="Pfam" id="PF05101">
    <property type="entry name" value="VirB3"/>
    <property type="match status" value="1"/>
</dbReference>
<comment type="caution">
    <text evidence="6">The sequence shown here is derived from an EMBL/GenBank/DDBJ whole genome shotgun (WGS) entry which is preliminary data.</text>
</comment>
<evidence type="ECO:0000256" key="5">
    <source>
        <dbReference type="SAM" id="Phobius"/>
    </source>
</evidence>
<gene>
    <name evidence="6" type="ORF">FA743_14320</name>
</gene>
<evidence type="ECO:0000313" key="6">
    <source>
        <dbReference type="EMBL" id="TJZ90575.1"/>
    </source>
</evidence>
<dbReference type="AlphaFoldDB" id="A0A4U0R6P9"/>
<keyword evidence="2 5" id="KW-0812">Transmembrane</keyword>
<dbReference type="Proteomes" id="UP000309747">
    <property type="component" value="Unassembled WGS sequence"/>
</dbReference>
<sequence>MVKRSPLFLGLIRPARVMGLPMFYFVIWSMGSVLAFVWVQSFWTLTFTALTYPAFWLAAEWDPHFFDVVTVVSKKTRRTTNREQWGADSYEP</sequence>
<evidence type="ECO:0000256" key="3">
    <source>
        <dbReference type="ARBA" id="ARBA00022989"/>
    </source>
</evidence>
<dbReference type="OrthoDB" id="7923381at2"/>
<keyword evidence="3 5" id="KW-1133">Transmembrane helix</keyword>
<dbReference type="EMBL" id="SUNI01000015">
    <property type="protein sequence ID" value="TJZ90575.1"/>
    <property type="molecule type" value="Genomic_DNA"/>
</dbReference>
<dbReference type="RefSeq" id="WP_136886788.1">
    <property type="nucleotide sequence ID" value="NZ_SUNI01000015.1"/>
</dbReference>
<dbReference type="InterPro" id="IPR007792">
    <property type="entry name" value="T4SS_VirB3/TrbD/AvhB"/>
</dbReference>
<keyword evidence="4 5" id="KW-0472">Membrane</keyword>
<comment type="subcellular location">
    <subcellularLocation>
        <location evidence="1">Membrane</location>
    </subcellularLocation>
</comment>
<evidence type="ECO:0000256" key="1">
    <source>
        <dbReference type="ARBA" id="ARBA00004370"/>
    </source>
</evidence>
<evidence type="ECO:0000256" key="4">
    <source>
        <dbReference type="ARBA" id="ARBA00023136"/>
    </source>
</evidence>
<keyword evidence="7" id="KW-1185">Reference proteome</keyword>
<feature type="transmembrane region" description="Helical" evidence="5">
    <location>
        <begin position="21"/>
        <end position="43"/>
    </location>
</feature>
<reference evidence="6 7" key="1">
    <citation type="submission" date="2019-04" db="EMBL/GenBank/DDBJ databases">
        <authorList>
            <person name="Li J."/>
        </authorList>
    </citation>
    <scope>NUCLEOTIDE SEQUENCE [LARGE SCALE GENOMIC DNA]</scope>
    <source>
        <strain evidence="6 7">KCTC 42687</strain>
    </source>
</reference>
<evidence type="ECO:0000256" key="2">
    <source>
        <dbReference type="ARBA" id="ARBA00022692"/>
    </source>
</evidence>
<accession>A0A4U0R6P9</accession>
<dbReference type="GO" id="GO:0016020">
    <property type="term" value="C:membrane"/>
    <property type="evidence" value="ECO:0007669"/>
    <property type="project" value="UniProtKB-SubCell"/>
</dbReference>
<organism evidence="6 7">
    <name type="scientific">Paracoccus gahaiensis</name>
    <dbReference type="NCBI Taxonomy" id="1706839"/>
    <lineage>
        <taxon>Bacteria</taxon>
        <taxon>Pseudomonadati</taxon>
        <taxon>Pseudomonadota</taxon>
        <taxon>Alphaproteobacteria</taxon>
        <taxon>Rhodobacterales</taxon>
        <taxon>Paracoccaceae</taxon>
        <taxon>Paracoccus</taxon>
    </lineage>
</organism>
<evidence type="ECO:0000313" key="7">
    <source>
        <dbReference type="Proteomes" id="UP000309747"/>
    </source>
</evidence>
<protein>
    <submittedName>
        <fullName evidence="6">Type IV secretion system protein VirB3</fullName>
    </submittedName>
</protein>
<name>A0A4U0R6P9_9RHOB</name>